<organism evidence="11 12">
    <name type="scientific">Streptomyces mobaraensis</name>
    <name type="common">Streptoverticillium mobaraense</name>
    <dbReference type="NCBI Taxonomy" id="35621"/>
    <lineage>
        <taxon>Bacteria</taxon>
        <taxon>Bacillati</taxon>
        <taxon>Actinomycetota</taxon>
        <taxon>Actinomycetes</taxon>
        <taxon>Kitasatosporales</taxon>
        <taxon>Streptomycetaceae</taxon>
        <taxon>Streptomyces</taxon>
    </lineage>
</organism>
<feature type="transmembrane region" description="Helical" evidence="9">
    <location>
        <begin position="454"/>
        <end position="476"/>
    </location>
</feature>
<dbReference type="GO" id="GO:0022857">
    <property type="term" value="F:transmembrane transporter activity"/>
    <property type="evidence" value="ECO:0007669"/>
    <property type="project" value="InterPro"/>
</dbReference>
<evidence type="ECO:0000259" key="10">
    <source>
        <dbReference type="PROSITE" id="PS50850"/>
    </source>
</evidence>
<accession>A0A5N5W4R5</accession>
<feature type="transmembrane region" description="Helical" evidence="9">
    <location>
        <begin position="387"/>
        <end position="406"/>
    </location>
</feature>
<keyword evidence="4 9" id="KW-0812">Transmembrane</keyword>
<feature type="domain" description="Major facilitator superfamily (MFS) profile" evidence="10">
    <location>
        <begin position="40"/>
        <end position="476"/>
    </location>
</feature>
<feature type="transmembrane region" description="Helical" evidence="9">
    <location>
        <begin position="106"/>
        <end position="124"/>
    </location>
</feature>
<keyword evidence="5 9" id="KW-1133">Transmembrane helix</keyword>
<dbReference type="PROSITE" id="PS50850">
    <property type="entry name" value="MFS"/>
    <property type="match status" value="1"/>
</dbReference>
<feature type="transmembrane region" description="Helical" evidence="9">
    <location>
        <begin position="130"/>
        <end position="152"/>
    </location>
</feature>
<dbReference type="InterPro" id="IPR011701">
    <property type="entry name" value="MFS"/>
</dbReference>
<keyword evidence="2" id="KW-0813">Transport</keyword>
<feature type="transmembrane region" description="Helical" evidence="9">
    <location>
        <begin position="304"/>
        <end position="321"/>
    </location>
</feature>
<dbReference type="Pfam" id="PF07690">
    <property type="entry name" value="MFS_1"/>
    <property type="match status" value="1"/>
</dbReference>
<proteinExistence type="predicted"/>
<keyword evidence="6 9" id="KW-0472">Membrane</keyword>
<evidence type="ECO:0000256" key="2">
    <source>
        <dbReference type="ARBA" id="ARBA00022448"/>
    </source>
</evidence>
<evidence type="ECO:0000256" key="3">
    <source>
        <dbReference type="ARBA" id="ARBA00022475"/>
    </source>
</evidence>
<dbReference type="Proteomes" id="UP000327000">
    <property type="component" value="Unassembled WGS sequence"/>
</dbReference>
<feature type="transmembrane region" description="Helical" evidence="9">
    <location>
        <begin position="164"/>
        <end position="185"/>
    </location>
</feature>
<dbReference type="Gene3D" id="1.20.1720.10">
    <property type="entry name" value="Multidrug resistance protein D"/>
    <property type="match status" value="1"/>
</dbReference>
<dbReference type="PANTHER" id="PTHR42718">
    <property type="entry name" value="MAJOR FACILITATOR SUPERFAMILY MULTIDRUG TRANSPORTER MFSC"/>
    <property type="match status" value="1"/>
</dbReference>
<name>A0A5N5W4R5_STRMB</name>
<feature type="region of interest" description="Disordered" evidence="8">
    <location>
        <begin position="11"/>
        <end position="31"/>
    </location>
</feature>
<dbReference type="InterPro" id="IPR036259">
    <property type="entry name" value="MFS_trans_sf"/>
</dbReference>
<sequence>MRFPMRFAPRVSGGNTGKSVRPPEPAGAGEAAPPALGGRFVAAVAVGSMLNPVNSSMISTALVPIGRSFGAGPSATVWLVAGLYLASAVAQPVMGRVADHLGARRVYLAGLVLVGLSGAAGLVADSLGELVAVRVLTGVGTSAAYPAAMAMIRRQSAQTLGGPPSGALGALTIAALASAALGPALGGLLTGLAGWRAVFAVNIPLALAGLALALAWLPRDEPRPRAGGARGVWSELDPAGVLFFAGTLLPLMFFLTDLSRPRWPLLAAGGLAAGALTAWELRAARHPFLDLRMLAANRPLVRTYVRYGASFLVVYCVLYGYTQWLEEVRGYSAALTGVIMLPMCAVAAVCSWAGARRATVRGPLLVGTVAMVAASAALAFTGPGTPMAVLVLVGVVFGLPNGLNAVGNQAALYAQAPAGGTGTAAGLFRTAQYVGAVASTSVIGLVYGDRATTAGLHSAAVVLTALGALLLPATLFDRALRGAGR</sequence>
<feature type="transmembrane region" description="Helical" evidence="9">
    <location>
        <begin position="427"/>
        <end position="448"/>
    </location>
</feature>
<gene>
    <name evidence="11" type="ORF">FRZ00_20630</name>
</gene>
<comment type="subcellular location">
    <subcellularLocation>
        <location evidence="1">Cell membrane</location>
        <topology evidence="1">Multi-pass membrane protein</topology>
    </subcellularLocation>
</comment>
<comment type="caution">
    <text evidence="11">The sequence shown here is derived from an EMBL/GenBank/DDBJ whole genome shotgun (WGS) entry which is preliminary data.</text>
</comment>
<evidence type="ECO:0000256" key="6">
    <source>
        <dbReference type="ARBA" id="ARBA00023136"/>
    </source>
</evidence>
<dbReference type="OrthoDB" id="3281800at2"/>
<feature type="transmembrane region" description="Helical" evidence="9">
    <location>
        <begin position="238"/>
        <end position="256"/>
    </location>
</feature>
<keyword evidence="12" id="KW-1185">Reference proteome</keyword>
<evidence type="ECO:0000256" key="4">
    <source>
        <dbReference type="ARBA" id="ARBA00022692"/>
    </source>
</evidence>
<dbReference type="EMBL" id="VOKX01000069">
    <property type="protein sequence ID" value="KAB7839929.1"/>
    <property type="molecule type" value="Genomic_DNA"/>
</dbReference>
<dbReference type="RefSeq" id="WP_152264497.1">
    <property type="nucleotide sequence ID" value="NZ_VOKX01000069.1"/>
</dbReference>
<evidence type="ECO:0000256" key="7">
    <source>
        <dbReference type="ARBA" id="ARBA00023251"/>
    </source>
</evidence>
<dbReference type="AlphaFoldDB" id="A0A5N5W4R5"/>
<feature type="transmembrane region" description="Helical" evidence="9">
    <location>
        <begin position="333"/>
        <end position="355"/>
    </location>
</feature>
<reference evidence="11 12" key="1">
    <citation type="journal article" date="2019" name="Microb. Cell Fact.">
        <title>Exploring novel herbicidin analogues by transcriptional regulator overexpression and MS/MS molecular networking.</title>
        <authorList>
            <person name="Shi Y."/>
            <person name="Gu R."/>
            <person name="Li Y."/>
            <person name="Wang X."/>
            <person name="Ren W."/>
            <person name="Li X."/>
            <person name="Wang L."/>
            <person name="Xie Y."/>
            <person name="Hong B."/>
        </authorList>
    </citation>
    <scope>NUCLEOTIDE SEQUENCE [LARGE SCALE GENOMIC DNA]</scope>
    <source>
        <strain evidence="11 12">US-43</strain>
    </source>
</reference>
<dbReference type="Gene3D" id="1.20.1250.20">
    <property type="entry name" value="MFS general substrate transporter like domains"/>
    <property type="match status" value="1"/>
</dbReference>
<evidence type="ECO:0000313" key="11">
    <source>
        <dbReference type="EMBL" id="KAB7839929.1"/>
    </source>
</evidence>
<keyword evidence="7" id="KW-0046">Antibiotic resistance</keyword>
<dbReference type="SUPFAM" id="SSF103473">
    <property type="entry name" value="MFS general substrate transporter"/>
    <property type="match status" value="1"/>
</dbReference>
<protein>
    <submittedName>
        <fullName evidence="11">MFS transporter</fullName>
    </submittedName>
</protein>
<keyword evidence="3" id="KW-1003">Cell membrane</keyword>
<evidence type="ECO:0000256" key="9">
    <source>
        <dbReference type="SAM" id="Phobius"/>
    </source>
</evidence>
<evidence type="ECO:0000313" key="12">
    <source>
        <dbReference type="Proteomes" id="UP000327000"/>
    </source>
</evidence>
<evidence type="ECO:0000256" key="1">
    <source>
        <dbReference type="ARBA" id="ARBA00004651"/>
    </source>
</evidence>
<dbReference type="PANTHER" id="PTHR42718:SF46">
    <property type="entry name" value="BLR6921 PROTEIN"/>
    <property type="match status" value="1"/>
</dbReference>
<dbReference type="GO" id="GO:0046677">
    <property type="term" value="P:response to antibiotic"/>
    <property type="evidence" value="ECO:0007669"/>
    <property type="project" value="UniProtKB-KW"/>
</dbReference>
<feature type="transmembrane region" description="Helical" evidence="9">
    <location>
        <begin position="75"/>
        <end position="94"/>
    </location>
</feature>
<dbReference type="InterPro" id="IPR020846">
    <property type="entry name" value="MFS_dom"/>
</dbReference>
<dbReference type="GO" id="GO:0005886">
    <property type="term" value="C:plasma membrane"/>
    <property type="evidence" value="ECO:0007669"/>
    <property type="project" value="UniProtKB-SubCell"/>
</dbReference>
<evidence type="ECO:0000256" key="5">
    <source>
        <dbReference type="ARBA" id="ARBA00022989"/>
    </source>
</evidence>
<evidence type="ECO:0000256" key="8">
    <source>
        <dbReference type="SAM" id="MobiDB-lite"/>
    </source>
</evidence>
<feature type="transmembrane region" description="Helical" evidence="9">
    <location>
        <begin position="197"/>
        <end position="217"/>
    </location>
</feature>